<reference evidence="1" key="1">
    <citation type="submission" date="2020-05" db="EMBL/GenBank/DDBJ databases">
        <authorList>
            <person name="Chiriac C."/>
            <person name="Salcher M."/>
            <person name="Ghai R."/>
            <person name="Kavagutti S V."/>
        </authorList>
    </citation>
    <scope>NUCLEOTIDE SEQUENCE</scope>
</reference>
<accession>A0A6J7XUI8</accession>
<organism evidence="1">
    <name type="scientific">uncultured Caudovirales phage</name>
    <dbReference type="NCBI Taxonomy" id="2100421"/>
    <lineage>
        <taxon>Viruses</taxon>
        <taxon>Duplodnaviria</taxon>
        <taxon>Heunggongvirae</taxon>
        <taxon>Uroviricota</taxon>
        <taxon>Caudoviricetes</taxon>
        <taxon>Peduoviridae</taxon>
        <taxon>Maltschvirus</taxon>
        <taxon>Maltschvirus maltsch</taxon>
    </lineage>
</organism>
<sequence>MGDSSKVIPNVVGRIDAIVNEIRFENWPEVERLLREESGRRREQIEQRKRDLKMAQDAYHAVGFFLDDIMTSETARARAVREANK</sequence>
<proteinExistence type="predicted"/>
<evidence type="ECO:0000313" key="1">
    <source>
        <dbReference type="EMBL" id="CAB5237976.1"/>
    </source>
</evidence>
<dbReference type="EMBL" id="LR798460">
    <property type="protein sequence ID" value="CAB5237976.1"/>
    <property type="molecule type" value="Genomic_DNA"/>
</dbReference>
<gene>
    <name evidence="1" type="ORF">UFOVP142_54</name>
</gene>
<name>A0A6J7XUI8_9CAUD</name>
<protein>
    <submittedName>
        <fullName evidence="1">Uncharacterized protein</fullName>
    </submittedName>
</protein>